<sequence>MKLSRRLLIFVGIFSSIASLGQLEENHIFKENYYLFPIKPGIRNTLAGTMGELRSSHFHTGLDIRTEGKIGLPVHAAAPGYISRVAVSTSGYGNAVYILHPNGHTTVYAHLDRFHGALAQYVREEQYRRKTFELNLYFRKDQFKVERGDTIAFGGNSGSSGGPHLHFDLRDENQNPLNPLKYGFTEILDNTPPVARKIAIKTMDKDARVNGQFGRYEFELKRIGNNYIIDQPIEVKGKVGIELYGYDILDNARFRCGITTITMTAADREVFRQEINTFSFSEQRNILKHMNYPDLHDTGEKYHKLYVDDGNELRFYKTDNNKGKLTLEGDGLTPVKIAMTDSYNNISYVDINLKSATVNSDKAIAYGNSHDTKIDLIDNTLVIKAPANAESLPAIYIPDRQELQQSYIINNKTGVFLWDMRQGLPHSVDINGENRLLHYKEMVSPQHSFKYYNDKMDIYFPDGALFDTLYLQASYDYIDSDKTEQFSIGDVQVPLKKYISVTLKPQKSYKDPEKYSVYALDARGNAHYKGGKWEYSRITFRTRDFGKFTILEDTIPPKIVPVRVDKNELRFKISDERSGINEIKCTVDGAWVLMNYDYKTQLIWSEKLDFTEPFSGEVKLTVTDNQGNKNIYSSLL</sequence>
<dbReference type="PANTHER" id="PTHR21666">
    <property type="entry name" value="PEPTIDASE-RELATED"/>
    <property type="match status" value="1"/>
</dbReference>
<evidence type="ECO:0000259" key="1">
    <source>
        <dbReference type="Pfam" id="PF01551"/>
    </source>
</evidence>
<dbReference type="EMBL" id="AMZN01000147">
    <property type="protein sequence ID" value="ELR68112.1"/>
    <property type="molecule type" value="Genomic_DNA"/>
</dbReference>
<keyword evidence="3" id="KW-1185">Reference proteome</keyword>
<accession>L8JL22</accession>
<dbReference type="RefSeq" id="WP_009583676.1">
    <property type="nucleotide sequence ID" value="NZ_AMZN01000147.1"/>
</dbReference>
<dbReference type="InterPro" id="IPR011055">
    <property type="entry name" value="Dup_hybrid_motif"/>
</dbReference>
<name>L8JL22_9BACT</name>
<organism evidence="2 3">
    <name type="scientific">Fulvivirga imtechensis AK7</name>
    <dbReference type="NCBI Taxonomy" id="1237149"/>
    <lineage>
        <taxon>Bacteria</taxon>
        <taxon>Pseudomonadati</taxon>
        <taxon>Bacteroidota</taxon>
        <taxon>Cytophagia</taxon>
        <taxon>Cytophagales</taxon>
        <taxon>Fulvivirgaceae</taxon>
        <taxon>Fulvivirga</taxon>
    </lineage>
</organism>
<gene>
    <name evidence="2" type="ORF">C900_00938</name>
</gene>
<protein>
    <submittedName>
        <fullName evidence="2">Peptidase M23B</fullName>
    </submittedName>
</protein>
<dbReference type="InterPro" id="IPR016047">
    <property type="entry name" value="M23ase_b-sheet_dom"/>
</dbReference>
<dbReference type="Gene3D" id="2.70.70.10">
    <property type="entry name" value="Glucose Permease (Domain IIA)"/>
    <property type="match status" value="1"/>
</dbReference>
<dbReference type="AlphaFoldDB" id="L8JL22"/>
<evidence type="ECO:0000313" key="2">
    <source>
        <dbReference type="EMBL" id="ELR68112.1"/>
    </source>
</evidence>
<reference evidence="2 3" key="1">
    <citation type="submission" date="2012-12" db="EMBL/GenBank/DDBJ databases">
        <title>Genome assembly of Fulvivirga imtechensis AK7.</title>
        <authorList>
            <person name="Nupur N."/>
            <person name="Khatri I."/>
            <person name="Kumar R."/>
            <person name="Subramanian S."/>
            <person name="Pinnaka A."/>
        </authorList>
    </citation>
    <scope>NUCLEOTIDE SEQUENCE [LARGE SCALE GENOMIC DNA]</scope>
    <source>
        <strain evidence="2 3">AK7</strain>
    </source>
</reference>
<feature type="domain" description="M23ase beta-sheet core" evidence="1">
    <location>
        <begin position="58"/>
        <end position="126"/>
    </location>
</feature>
<evidence type="ECO:0000313" key="3">
    <source>
        <dbReference type="Proteomes" id="UP000011135"/>
    </source>
</evidence>
<dbReference type="PANTHER" id="PTHR21666:SF270">
    <property type="entry name" value="MUREIN HYDROLASE ACTIVATOR ENVC"/>
    <property type="match status" value="1"/>
</dbReference>
<dbReference type="eggNOG" id="COG0739">
    <property type="taxonomic scope" value="Bacteria"/>
</dbReference>
<dbReference type="Proteomes" id="UP000011135">
    <property type="component" value="Unassembled WGS sequence"/>
</dbReference>
<proteinExistence type="predicted"/>
<dbReference type="CDD" id="cd12797">
    <property type="entry name" value="M23_peptidase"/>
    <property type="match status" value="1"/>
</dbReference>
<comment type="caution">
    <text evidence="2">The sequence shown here is derived from an EMBL/GenBank/DDBJ whole genome shotgun (WGS) entry which is preliminary data.</text>
</comment>
<dbReference type="GO" id="GO:0004222">
    <property type="term" value="F:metalloendopeptidase activity"/>
    <property type="evidence" value="ECO:0007669"/>
    <property type="project" value="TreeGrafter"/>
</dbReference>
<dbReference type="InterPro" id="IPR050570">
    <property type="entry name" value="Cell_wall_metabolism_enzyme"/>
</dbReference>
<dbReference type="SUPFAM" id="SSF51261">
    <property type="entry name" value="Duplicated hybrid motif"/>
    <property type="match status" value="1"/>
</dbReference>
<dbReference type="Pfam" id="PF01551">
    <property type="entry name" value="Peptidase_M23"/>
    <property type="match status" value="1"/>
</dbReference>
<dbReference type="STRING" id="1237149.C900_00938"/>